<evidence type="ECO:0000259" key="6">
    <source>
        <dbReference type="PROSITE" id="PS51686"/>
    </source>
</evidence>
<organism evidence="7">
    <name type="scientific">marine metagenome</name>
    <dbReference type="NCBI Taxonomy" id="408172"/>
    <lineage>
        <taxon>unclassified sequences</taxon>
        <taxon>metagenomes</taxon>
        <taxon>ecological metagenomes</taxon>
    </lineage>
</organism>
<evidence type="ECO:0000256" key="5">
    <source>
        <dbReference type="ARBA" id="ARBA00022884"/>
    </source>
</evidence>
<name>A0A381Z4I3_9ZZZZ</name>
<keyword evidence="5" id="KW-0694">RNA-binding</keyword>
<feature type="domain" description="SAM-dependent MTase RsmB/NOP-type" evidence="6">
    <location>
        <begin position="1"/>
        <end position="279"/>
    </location>
</feature>
<dbReference type="InterPro" id="IPR023267">
    <property type="entry name" value="RCMT"/>
</dbReference>
<dbReference type="GO" id="GO:0008173">
    <property type="term" value="F:RNA methyltransferase activity"/>
    <property type="evidence" value="ECO:0007669"/>
    <property type="project" value="InterPro"/>
</dbReference>
<dbReference type="EMBL" id="UINC01019785">
    <property type="protein sequence ID" value="SVA83723.1"/>
    <property type="molecule type" value="Genomic_DNA"/>
</dbReference>
<keyword evidence="3" id="KW-0808">Transferase</keyword>
<evidence type="ECO:0000256" key="2">
    <source>
        <dbReference type="ARBA" id="ARBA00022603"/>
    </source>
</evidence>
<keyword evidence="2" id="KW-0489">Methyltransferase</keyword>
<dbReference type="Pfam" id="PF01189">
    <property type="entry name" value="Methyltr_RsmB-F"/>
    <property type="match status" value="1"/>
</dbReference>
<dbReference type="GO" id="GO:0003723">
    <property type="term" value="F:RNA binding"/>
    <property type="evidence" value="ECO:0007669"/>
    <property type="project" value="UniProtKB-KW"/>
</dbReference>
<dbReference type="PANTHER" id="PTHR22807">
    <property type="entry name" value="NOP2 YEAST -RELATED NOL1/NOP2/FMU SUN DOMAIN-CONTAINING"/>
    <property type="match status" value="1"/>
</dbReference>
<evidence type="ECO:0000256" key="1">
    <source>
        <dbReference type="ARBA" id="ARBA00007494"/>
    </source>
</evidence>
<dbReference type="PROSITE" id="PS01153">
    <property type="entry name" value="NOL1_NOP2_SUN"/>
    <property type="match status" value="1"/>
</dbReference>
<evidence type="ECO:0000256" key="3">
    <source>
        <dbReference type="ARBA" id="ARBA00022679"/>
    </source>
</evidence>
<dbReference type="PANTHER" id="PTHR22807:SF30">
    <property type="entry name" value="28S RRNA (CYTOSINE(4447)-C(5))-METHYLTRANSFERASE-RELATED"/>
    <property type="match status" value="1"/>
</dbReference>
<dbReference type="InterPro" id="IPR049560">
    <property type="entry name" value="MeTrfase_RsmB-F_NOP2_cat"/>
</dbReference>
<reference evidence="7" key="1">
    <citation type="submission" date="2018-05" db="EMBL/GenBank/DDBJ databases">
        <authorList>
            <person name="Lanie J.A."/>
            <person name="Ng W.-L."/>
            <person name="Kazmierczak K.M."/>
            <person name="Andrzejewski T.M."/>
            <person name="Davidsen T.M."/>
            <person name="Wayne K.J."/>
            <person name="Tettelin H."/>
            <person name="Glass J.I."/>
            <person name="Rusch D."/>
            <person name="Podicherti R."/>
            <person name="Tsui H.-C.T."/>
            <person name="Winkler M.E."/>
        </authorList>
    </citation>
    <scope>NUCLEOTIDE SEQUENCE</scope>
</reference>
<proteinExistence type="inferred from homology"/>
<protein>
    <recommendedName>
        <fullName evidence="6">SAM-dependent MTase RsmB/NOP-type domain-containing protein</fullName>
    </recommendedName>
</protein>
<dbReference type="InterPro" id="IPR018314">
    <property type="entry name" value="RsmB/NOL1/NOP2-like_CS"/>
</dbReference>
<dbReference type="GO" id="GO:0001510">
    <property type="term" value="P:RNA methylation"/>
    <property type="evidence" value="ECO:0007669"/>
    <property type="project" value="InterPro"/>
</dbReference>
<dbReference type="PRINTS" id="PR02008">
    <property type="entry name" value="RCMTFAMILY"/>
</dbReference>
<evidence type="ECO:0000313" key="7">
    <source>
        <dbReference type="EMBL" id="SVA83723.1"/>
    </source>
</evidence>
<accession>A0A381Z4I3</accession>
<gene>
    <name evidence="7" type="ORF">METZ01_LOCUS136577</name>
</gene>
<feature type="non-terminal residue" evidence="7">
    <location>
        <position position="330"/>
    </location>
</feature>
<dbReference type="InterPro" id="IPR001678">
    <property type="entry name" value="MeTrfase_RsmB-F_NOP2_dom"/>
</dbReference>
<dbReference type="InterPro" id="IPR029063">
    <property type="entry name" value="SAM-dependent_MTases_sf"/>
</dbReference>
<dbReference type="PROSITE" id="PS51686">
    <property type="entry name" value="SAM_MT_RSMB_NOP"/>
    <property type="match status" value="1"/>
</dbReference>
<comment type="similarity">
    <text evidence="1">Belongs to the class I-like SAM-binding methyltransferase superfamily. RsmB/NOP family.</text>
</comment>
<dbReference type="Gene3D" id="3.40.50.150">
    <property type="entry name" value="Vaccinia Virus protein VP39"/>
    <property type="match status" value="1"/>
</dbReference>
<keyword evidence="4" id="KW-0949">S-adenosyl-L-methionine</keyword>
<evidence type="ECO:0000256" key="4">
    <source>
        <dbReference type="ARBA" id="ARBA00022691"/>
    </source>
</evidence>
<sequence>MIAEQRVDVRLNRLLPAARTFADDLRSLCEPVPWCDDALRLPPDLAAIASHSLEFRLGALYLQAKATTLAVRALDPRPGEFVLDLAAAPGGKATQIATAMGNTGVLVANEPRNKRVAALVGNLERCGARNALVTSVLGSQLARSFHNVFDRVLLDAPCSGDGIVCKGRHMLSFWSPEDAVEKSVLQIGLLRAAFHMLRPGGRLVYSTCSLSTEENEDVLIGLQKRYSDLVDVHQVPHLTDGGLAPDIAAHYPASFSGCARVWPHLHATEGAFVAIIGKLAESQWNTIEEDAGALLRHEAEPPKDPDGWSPQLAARWDFEPDIPDGYELVG</sequence>
<dbReference type="AlphaFoldDB" id="A0A381Z4I3"/>
<dbReference type="SUPFAM" id="SSF53335">
    <property type="entry name" value="S-adenosyl-L-methionine-dependent methyltransferases"/>
    <property type="match status" value="1"/>
</dbReference>